<dbReference type="RefSeq" id="WP_311621408.1">
    <property type="nucleotide sequence ID" value="NZ_JAVREV010000030.1"/>
</dbReference>
<comment type="similarity">
    <text evidence="5 6">Belongs to the class I-like SAM-binding methyltransferase superfamily. C5-methyltransferase family.</text>
</comment>
<proteinExistence type="inferred from homology"/>
<evidence type="ECO:0000256" key="3">
    <source>
        <dbReference type="ARBA" id="ARBA00022691"/>
    </source>
</evidence>
<keyword evidence="3 5" id="KW-0949">S-adenosyl-L-methionine</keyword>
<keyword evidence="4" id="KW-0680">Restriction system</keyword>
<comment type="catalytic activity">
    <reaction evidence="7">
        <text>a 2'-deoxycytidine in DNA + S-adenosyl-L-methionine = a 5-methyl-2'-deoxycytidine in DNA + S-adenosyl-L-homocysteine + H(+)</text>
        <dbReference type="Rhea" id="RHEA:13681"/>
        <dbReference type="Rhea" id="RHEA-COMP:11369"/>
        <dbReference type="Rhea" id="RHEA-COMP:11370"/>
        <dbReference type="ChEBI" id="CHEBI:15378"/>
        <dbReference type="ChEBI" id="CHEBI:57856"/>
        <dbReference type="ChEBI" id="CHEBI:59789"/>
        <dbReference type="ChEBI" id="CHEBI:85452"/>
        <dbReference type="ChEBI" id="CHEBI:85454"/>
        <dbReference type="EC" id="2.1.1.37"/>
    </reaction>
</comment>
<dbReference type="NCBIfam" id="TIGR00675">
    <property type="entry name" value="dcm"/>
    <property type="match status" value="1"/>
</dbReference>
<evidence type="ECO:0000256" key="8">
    <source>
        <dbReference type="SAM" id="MobiDB-lite"/>
    </source>
</evidence>
<keyword evidence="2 5" id="KW-0808">Transferase</keyword>
<dbReference type="PANTHER" id="PTHR10629">
    <property type="entry name" value="CYTOSINE-SPECIFIC METHYLTRANSFERASE"/>
    <property type="match status" value="1"/>
</dbReference>
<organism evidence="9 10">
    <name type="scientific">Streptomyces johnsoniae</name>
    <dbReference type="NCBI Taxonomy" id="3075532"/>
    <lineage>
        <taxon>Bacteria</taxon>
        <taxon>Bacillati</taxon>
        <taxon>Actinomycetota</taxon>
        <taxon>Actinomycetes</taxon>
        <taxon>Kitasatosporales</taxon>
        <taxon>Streptomycetaceae</taxon>
        <taxon>Streptomyces</taxon>
    </lineage>
</organism>
<dbReference type="PROSITE" id="PS00094">
    <property type="entry name" value="C5_MTASE_1"/>
    <property type="match status" value="1"/>
</dbReference>
<dbReference type="PRINTS" id="PR00105">
    <property type="entry name" value="C5METTRFRASE"/>
</dbReference>
<dbReference type="Pfam" id="PF00145">
    <property type="entry name" value="DNA_methylase"/>
    <property type="match status" value="1"/>
</dbReference>
<feature type="compositionally biased region" description="Basic and acidic residues" evidence="8">
    <location>
        <begin position="372"/>
        <end position="388"/>
    </location>
</feature>
<evidence type="ECO:0000256" key="1">
    <source>
        <dbReference type="ARBA" id="ARBA00022603"/>
    </source>
</evidence>
<dbReference type="SUPFAM" id="SSF53335">
    <property type="entry name" value="S-adenosyl-L-methionine-dependent methyltransferases"/>
    <property type="match status" value="1"/>
</dbReference>
<dbReference type="GO" id="GO:0032259">
    <property type="term" value="P:methylation"/>
    <property type="evidence" value="ECO:0007669"/>
    <property type="project" value="UniProtKB-KW"/>
</dbReference>
<evidence type="ECO:0000256" key="5">
    <source>
        <dbReference type="PROSITE-ProRule" id="PRU01016"/>
    </source>
</evidence>
<dbReference type="EMBL" id="JAVREV010000030">
    <property type="protein sequence ID" value="MDT0447294.1"/>
    <property type="molecule type" value="Genomic_DNA"/>
</dbReference>
<evidence type="ECO:0000313" key="9">
    <source>
        <dbReference type="EMBL" id="MDT0447294.1"/>
    </source>
</evidence>
<dbReference type="InterPro" id="IPR018117">
    <property type="entry name" value="C5_DNA_meth_AS"/>
</dbReference>
<name>A0ABU2SEA2_9ACTN</name>
<dbReference type="PROSITE" id="PS51679">
    <property type="entry name" value="SAM_MT_C5"/>
    <property type="match status" value="1"/>
</dbReference>
<dbReference type="EC" id="2.1.1.37" evidence="7"/>
<dbReference type="GO" id="GO:0003886">
    <property type="term" value="F:DNA (cytosine-5-)-methyltransferase activity"/>
    <property type="evidence" value="ECO:0007669"/>
    <property type="project" value="UniProtKB-EC"/>
</dbReference>
<evidence type="ECO:0000256" key="4">
    <source>
        <dbReference type="ARBA" id="ARBA00022747"/>
    </source>
</evidence>
<evidence type="ECO:0000256" key="6">
    <source>
        <dbReference type="RuleBase" id="RU000416"/>
    </source>
</evidence>
<dbReference type="Proteomes" id="UP001183615">
    <property type="component" value="Unassembled WGS sequence"/>
</dbReference>
<dbReference type="InterPro" id="IPR029063">
    <property type="entry name" value="SAM-dependent_MTases_sf"/>
</dbReference>
<comment type="caution">
    <text evidence="9">The sequence shown here is derived from an EMBL/GenBank/DDBJ whole genome shotgun (WGS) entry which is preliminary data.</text>
</comment>
<evidence type="ECO:0000313" key="10">
    <source>
        <dbReference type="Proteomes" id="UP001183615"/>
    </source>
</evidence>
<dbReference type="Gene3D" id="3.90.120.10">
    <property type="entry name" value="DNA Methylase, subunit A, domain 2"/>
    <property type="match status" value="1"/>
</dbReference>
<evidence type="ECO:0000256" key="2">
    <source>
        <dbReference type="ARBA" id="ARBA00022679"/>
    </source>
</evidence>
<feature type="active site" evidence="5">
    <location>
        <position position="89"/>
    </location>
</feature>
<protein>
    <recommendedName>
        <fullName evidence="7">Cytosine-specific methyltransferase</fullName>
        <ecNumber evidence="7">2.1.1.37</ecNumber>
    </recommendedName>
</protein>
<keyword evidence="1 5" id="KW-0489">Methyltransferase</keyword>
<gene>
    <name evidence="9" type="primary">dcm</name>
    <name evidence="9" type="ORF">RM779_32565</name>
</gene>
<accession>A0ABU2SEA2</accession>
<sequence length="394" mass="43771">MAEAERQFTSVEICAGAGGQAVGLHQAGFRHRALIEIDEHACRTLEANVKGRREWAGCQVLRQDLTQFSHEKLGLAEKELDLLAGGVPCPPFSAAGKQLGEDDERDLFPDMLRLVDALLPKAVMIENVRGLLEPPQKFQAYRDRIAQRLTDAGYEICMWDVLEARDFGVPQLRPRAILVAMLPEYAMHFDPHPLRHPKFETKSVADALKKSMRERFRTHGAEGWEKAYKRWLKMANRGVAPTLVGGSKKHGGADLGPTRAKREWLRLGVDAMGVANNPEEMEDAVRDLYSQDKATKAPLGPKLTVRQAAILQGFPDNWAFTGRKTAAYRQVGNAFPPPVARAVGVQIKMALQAGPQVVPQDFALFDLPEQDSRSRFHGPEPLHRRNDLEGAVVG</sequence>
<evidence type="ECO:0000256" key="7">
    <source>
        <dbReference type="RuleBase" id="RU000417"/>
    </source>
</evidence>
<reference evidence="10" key="1">
    <citation type="submission" date="2023-07" db="EMBL/GenBank/DDBJ databases">
        <title>30 novel species of actinomycetes from the DSMZ collection.</title>
        <authorList>
            <person name="Nouioui I."/>
        </authorList>
    </citation>
    <scope>NUCLEOTIDE SEQUENCE [LARGE SCALE GENOMIC DNA]</scope>
    <source>
        <strain evidence="10">DSM 41886</strain>
    </source>
</reference>
<dbReference type="InterPro" id="IPR001525">
    <property type="entry name" value="C5_MeTfrase"/>
</dbReference>
<dbReference type="PROSITE" id="PS00095">
    <property type="entry name" value="C5_MTASE_2"/>
    <property type="match status" value="1"/>
</dbReference>
<keyword evidence="10" id="KW-1185">Reference proteome</keyword>
<dbReference type="Gene3D" id="3.40.50.150">
    <property type="entry name" value="Vaccinia Virus protein VP39"/>
    <property type="match status" value="1"/>
</dbReference>
<dbReference type="PANTHER" id="PTHR10629:SF52">
    <property type="entry name" value="DNA (CYTOSINE-5)-METHYLTRANSFERASE 1"/>
    <property type="match status" value="1"/>
</dbReference>
<dbReference type="InterPro" id="IPR031303">
    <property type="entry name" value="C5_meth_CS"/>
</dbReference>
<feature type="region of interest" description="Disordered" evidence="8">
    <location>
        <begin position="372"/>
        <end position="394"/>
    </location>
</feature>
<dbReference type="InterPro" id="IPR050390">
    <property type="entry name" value="C5-Methyltransferase"/>
</dbReference>